<reference evidence="1 2" key="1">
    <citation type="submission" date="2024-06" db="EMBL/GenBank/DDBJ databases">
        <title>Genome of Rhodovulum iodosum, a marine photoferrotroph.</title>
        <authorList>
            <person name="Bianchini G."/>
            <person name="Nikeleit V."/>
            <person name="Kappler A."/>
            <person name="Bryce C."/>
            <person name="Sanchez-Baracaldo P."/>
        </authorList>
    </citation>
    <scope>NUCLEOTIDE SEQUENCE [LARGE SCALE GENOMIC DNA]</scope>
    <source>
        <strain evidence="1 2">UT/N1</strain>
    </source>
</reference>
<name>A0ABV3XXZ5_9RHOB</name>
<organism evidence="1 2">
    <name type="scientific">Rhodovulum iodosum</name>
    <dbReference type="NCBI Taxonomy" id="68291"/>
    <lineage>
        <taxon>Bacteria</taxon>
        <taxon>Pseudomonadati</taxon>
        <taxon>Pseudomonadota</taxon>
        <taxon>Alphaproteobacteria</taxon>
        <taxon>Rhodobacterales</taxon>
        <taxon>Paracoccaceae</taxon>
        <taxon>Rhodovulum</taxon>
    </lineage>
</organism>
<comment type="caution">
    <text evidence="1">The sequence shown here is derived from an EMBL/GenBank/DDBJ whole genome shotgun (WGS) entry which is preliminary data.</text>
</comment>
<sequence>MAACLALPPPGEAQSVLSFDVADARAPRHPPLLEIDSDGGIAVRMGDGIKRGRMSRADLLHLIEEIVTEQGLPSIDGGAIRRALEAPAGTDGPAQIHAVADAPTSFLSLSLPGCALSVAVEGSAFASAARPDIDALQRFRRIELRLLEIVTSLQQS</sequence>
<dbReference type="Proteomes" id="UP001560019">
    <property type="component" value="Unassembled WGS sequence"/>
</dbReference>
<proteinExistence type="predicted"/>
<evidence type="ECO:0000313" key="1">
    <source>
        <dbReference type="EMBL" id="MEX5730250.1"/>
    </source>
</evidence>
<gene>
    <name evidence="1" type="ORF">Ga0609869_003603</name>
</gene>
<accession>A0ABV3XXZ5</accession>
<evidence type="ECO:0008006" key="3">
    <source>
        <dbReference type="Google" id="ProtNLM"/>
    </source>
</evidence>
<dbReference type="RefSeq" id="WP_125403222.1">
    <property type="nucleotide sequence ID" value="NZ_JBEHHI010000005.1"/>
</dbReference>
<evidence type="ECO:0000313" key="2">
    <source>
        <dbReference type="Proteomes" id="UP001560019"/>
    </source>
</evidence>
<protein>
    <recommendedName>
        <fullName evidence="3">DUF1499 domain-containing protein</fullName>
    </recommendedName>
</protein>
<dbReference type="EMBL" id="JBEHHI010000005">
    <property type="protein sequence ID" value="MEX5730250.1"/>
    <property type="molecule type" value="Genomic_DNA"/>
</dbReference>
<keyword evidence="2" id="KW-1185">Reference proteome</keyword>